<gene>
    <name evidence="1" type="ORF">PIB30_030844</name>
</gene>
<sequence>MTTSIRLKTHMISAGGSPWLGSAGPTSGSFLPQFRSVLSRPHSPGISAASLSDSASSIAQSASYTSFLGRSTSPPTYTTSSASFCSRLVSSFCTESSLISMTTFPFDTGLVTLYSTTSLQDHLHEVLVSFLEELYPAILKFCRFFGGRVDVFVSFTGTSGAGVGICMTVFDRNAASLGEARVGG</sequence>
<comment type="caution">
    <text evidence="1">The sequence shown here is derived from an EMBL/GenBank/DDBJ whole genome shotgun (WGS) entry which is preliminary data.</text>
</comment>
<reference evidence="1 2" key="1">
    <citation type="journal article" date="2023" name="Plants (Basel)">
        <title>Bridging the Gap: Combining Genomics and Transcriptomics Approaches to Understand Stylosanthes scabra, an Orphan Legume from the Brazilian Caatinga.</title>
        <authorList>
            <person name="Ferreira-Neto J.R.C."/>
            <person name="da Silva M.D."/>
            <person name="Binneck E."/>
            <person name="de Melo N.F."/>
            <person name="da Silva R.H."/>
            <person name="de Melo A.L.T.M."/>
            <person name="Pandolfi V."/>
            <person name="Bustamante F.O."/>
            <person name="Brasileiro-Vidal A.C."/>
            <person name="Benko-Iseppon A.M."/>
        </authorList>
    </citation>
    <scope>NUCLEOTIDE SEQUENCE [LARGE SCALE GENOMIC DNA]</scope>
    <source>
        <tissue evidence="1">Leaves</tissue>
    </source>
</reference>
<keyword evidence="2" id="KW-1185">Reference proteome</keyword>
<proteinExistence type="predicted"/>
<organism evidence="1 2">
    <name type="scientific">Stylosanthes scabra</name>
    <dbReference type="NCBI Taxonomy" id="79078"/>
    <lineage>
        <taxon>Eukaryota</taxon>
        <taxon>Viridiplantae</taxon>
        <taxon>Streptophyta</taxon>
        <taxon>Embryophyta</taxon>
        <taxon>Tracheophyta</taxon>
        <taxon>Spermatophyta</taxon>
        <taxon>Magnoliopsida</taxon>
        <taxon>eudicotyledons</taxon>
        <taxon>Gunneridae</taxon>
        <taxon>Pentapetalae</taxon>
        <taxon>rosids</taxon>
        <taxon>fabids</taxon>
        <taxon>Fabales</taxon>
        <taxon>Fabaceae</taxon>
        <taxon>Papilionoideae</taxon>
        <taxon>50 kb inversion clade</taxon>
        <taxon>dalbergioids sensu lato</taxon>
        <taxon>Dalbergieae</taxon>
        <taxon>Pterocarpus clade</taxon>
        <taxon>Stylosanthes</taxon>
    </lineage>
</organism>
<protein>
    <submittedName>
        <fullName evidence="1">Uncharacterized protein</fullName>
    </submittedName>
</protein>
<accession>A0ABU6UAG3</accession>
<dbReference type="Proteomes" id="UP001341840">
    <property type="component" value="Unassembled WGS sequence"/>
</dbReference>
<evidence type="ECO:0000313" key="2">
    <source>
        <dbReference type="Proteomes" id="UP001341840"/>
    </source>
</evidence>
<name>A0ABU6UAG3_9FABA</name>
<dbReference type="EMBL" id="JASCZI010120959">
    <property type="protein sequence ID" value="MED6158222.1"/>
    <property type="molecule type" value="Genomic_DNA"/>
</dbReference>
<evidence type="ECO:0000313" key="1">
    <source>
        <dbReference type="EMBL" id="MED6158222.1"/>
    </source>
</evidence>